<evidence type="ECO:0000313" key="3">
    <source>
        <dbReference type="Proteomes" id="UP001149821"/>
    </source>
</evidence>
<evidence type="ECO:0000256" key="1">
    <source>
        <dbReference type="SAM" id="SignalP"/>
    </source>
</evidence>
<dbReference type="PANTHER" id="PTHR40590:SF1">
    <property type="entry name" value="CYTOPLASMIC PROTEIN"/>
    <property type="match status" value="1"/>
</dbReference>
<sequence length="287" mass="32261">MITRITVLLCVLFPSTLIAEPTVWKAVKAELEYTLMGGDHYGKPHYYPLPDVLTDTFEATDGIIVDLDVMTETEVSVPKGTPSKEFLNQQEQDLLEKFAQKAKIAYVALLNAPPWQAAYQLQITLSKQMGYKTKHGVTLYMLIKAYQENVPVISLSSSQQMADKITSLNQEGLHLLLDTLNNWDDDVRLGECFEKAWLAGDSDTMTQMVDDRMLDAREADHKFITDSNYNWAGQLSDQDLFSSGHYTVILSPSNLYGTYGILAMLKENGFEVTALNEGTFVNCYTLQ</sequence>
<feature type="signal peptide" evidence="1">
    <location>
        <begin position="1"/>
        <end position="19"/>
    </location>
</feature>
<dbReference type="Proteomes" id="UP001149821">
    <property type="component" value="Unassembled WGS sequence"/>
</dbReference>
<name>A0ABT5QMF3_9GAMM</name>
<dbReference type="EMBL" id="JAJUBB010000005">
    <property type="protein sequence ID" value="MDD1781471.1"/>
    <property type="molecule type" value="Genomic_DNA"/>
</dbReference>
<dbReference type="Pfam" id="PF01963">
    <property type="entry name" value="TraB_PrgY_gumN"/>
    <property type="match status" value="1"/>
</dbReference>
<keyword evidence="1" id="KW-0732">Signal</keyword>
<dbReference type="RefSeq" id="WP_274141917.1">
    <property type="nucleotide sequence ID" value="NZ_JAJUBB010000005.1"/>
</dbReference>
<accession>A0ABT5QMF3</accession>
<evidence type="ECO:0000313" key="2">
    <source>
        <dbReference type="EMBL" id="MDD1781471.1"/>
    </source>
</evidence>
<keyword evidence="3" id="KW-1185">Reference proteome</keyword>
<reference evidence="2" key="1">
    <citation type="submission" date="2021-12" db="EMBL/GenBank/DDBJ databases">
        <title>Enterovibrio ZSDZ35 sp. nov. and Enterovibrio ZSDZ42 sp. nov., isolated from coastal seawater in Qingdao.</title>
        <authorList>
            <person name="Zhang P."/>
        </authorList>
    </citation>
    <scope>NUCLEOTIDE SEQUENCE</scope>
    <source>
        <strain evidence="2">ZSDZ35</strain>
    </source>
</reference>
<dbReference type="CDD" id="cd14789">
    <property type="entry name" value="Tiki"/>
    <property type="match status" value="1"/>
</dbReference>
<gene>
    <name evidence="2" type="ORF">LRP49_09695</name>
</gene>
<dbReference type="PANTHER" id="PTHR40590">
    <property type="entry name" value="CYTOPLASMIC PROTEIN-RELATED"/>
    <property type="match status" value="1"/>
</dbReference>
<organism evidence="2 3">
    <name type="scientific">Enterovibrio qingdaonensis</name>
    <dbReference type="NCBI Taxonomy" id="2899818"/>
    <lineage>
        <taxon>Bacteria</taxon>
        <taxon>Pseudomonadati</taxon>
        <taxon>Pseudomonadota</taxon>
        <taxon>Gammaproteobacteria</taxon>
        <taxon>Vibrionales</taxon>
        <taxon>Vibrionaceae</taxon>
        <taxon>Enterovibrio</taxon>
    </lineage>
</organism>
<proteinExistence type="predicted"/>
<dbReference type="InterPro" id="IPR002816">
    <property type="entry name" value="TraB/PrgY/GumN_fam"/>
</dbReference>
<comment type="caution">
    <text evidence="2">The sequence shown here is derived from an EMBL/GenBank/DDBJ whole genome shotgun (WGS) entry which is preliminary data.</text>
</comment>
<feature type="chain" id="PRO_5046036619" evidence="1">
    <location>
        <begin position="20"/>
        <end position="287"/>
    </location>
</feature>
<protein>
    <submittedName>
        <fullName evidence="2">TraB/GumN family protein</fullName>
    </submittedName>
</protein>
<dbReference type="InterPro" id="IPR047111">
    <property type="entry name" value="YbaP-like"/>
</dbReference>